<dbReference type="FunFam" id="3.90.79.10:FF:000019">
    <property type="entry name" value="Thiamin pyrophosphokinase, putative"/>
    <property type="match status" value="1"/>
</dbReference>
<reference evidence="2" key="1">
    <citation type="journal article" date="2018" name="PLoS Negl. Trop. Dis.">
        <title>Sialome diversity of ticks revealed by RNAseq of single tick salivary glands.</title>
        <authorList>
            <person name="Perner J."/>
            <person name="Kropackova S."/>
            <person name="Kopacek P."/>
            <person name="Ribeiro J.M."/>
        </authorList>
    </citation>
    <scope>NUCLEOTIDE SEQUENCE</scope>
    <source>
        <strain evidence="2">Siblings of single egg batch collected in Ceske Budejovice</strain>
        <tissue evidence="2">Salivary glands</tissue>
    </source>
</reference>
<dbReference type="PROSITE" id="PS51462">
    <property type="entry name" value="NUDIX"/>
    <property type="match status" value="1"/>
</dbReference>
<dbReference type="CDD" id="cd03676">
    <property type="entry name" value="NUDIX_Tnr3_like"/>
    <property type="match status" value="1"/>
</dbReference>
<dbReference type="SUPFAM" id="SSF55811">
    <property type="entry name" value="Nudix"/>
    <property type="match status" value="1"/>
</dbReference>
<feature type="domain" description="Nudix hydrolase" evidence="1">
    <location>
        <begin position="171"/>
        <end position="312"/>
    </location>
</feature>
<name>A0A147BDM4_IXORI</name>
<keyword evidence="2" id="KW-0418">Kinase</keyword>
<dbReference type="PANTHER" id="PTHR13622:SF8">
    <property type="entry name" value="THIAMIN PYROPHOSPHOKINASE 1"/>
    <property type="match status" value="1"/>
</dbReference>
<dbReference type="EMBL" id="GEGO01006524">
    <property type="protein sequence ID" value="JAR88880.1"/>
    <property type="molecule type" value="Transcribed_RNA"/>
</dbReference>
<dbReference type="InterPro" id="IPR031804">
    <property type="entry name" value="DUF4743"/>
</dbReference>
<proteinExistence type="predicted"/>
<dbReference type="InterPro" id="IPR015797">
    <property type="entry name" value="NUDIX_hydrolase-like_dom_sf"/>
</dbReference>
<dbReference type="Pfam" id="PF15916">
    <property type="entry name" value="DUF4743"/>
    <property type="match status" value="1"/>
</dbReference>
<dbReference type="GO" id="GO:0044715">
    <property type="term" value="F:8-oxo-dGDP phosphatase activity"/>
    <property type="evidence" value="ECO:0007669"/>
    <property type="project" value="TreeGrafter"/>
</dbReference>
<dbReference type="Gene3D" id="3.90.79.10">
    <property type="entry name" value="Nucleoside Triphosphate Pyrophosphohydrolase"/>
    <property type="match status" value="1"/>
</dbReference>
<evidence type="ECO:0000313" key="2">
    <source>
        <dbReference type="EMBL" id="JAR88880.1"/>
    </source>
</evidence>
<evidence type="ECO:0000259" key="1">
    <source>
        <dbReference type="PROSITE" id="PS51462"/>
    </source>
</evidence>
<keyword evidence="2" id="KW-0808">Transferase</keyword>
<protein>
    <submittedName>
        <fullName evidence="2">Putative thiamine pyrophosphokinase</fullName>
    </submittedName>
</protein>
<dbReference type="AlphaFoldDB" id="A0A147BDM4"/>
<dbReference type="PANTHER" id="PTHR13622">
    <property type="entry name" value="THIAMIN PYROPHOSPHOKINASE"/>
    <property type="match status" value="1"/>
</dbReference>
<dbReference type="InterPro" id="IPR000086">
    <property type="entry name" value="NUDIX_hydrolase_dom"/>
</dbReference>
<dbReference type="GO" id="GO:0016301">
    <property type="term" value="F:kinase activity"/>
    <property type="evidence" value="ECO:0007669"/>
    <property type="project" value="UniProtKB-KW"/>
</dbReference>
<organism evidence="2">
    <name type="scientific">Ixodes ricinus</name>
    <name type="common">Common tick</name>
    <name type="synonym">Acarus ricinus</name>
    <dbReference type="NCBI Taxonomy" id="34613"/>
    <lineage>
        <taxon>Eukaryota</taxon>
        <taxon>Metazoa</taxon>
        <taxon>Ecdysozoa</taxon>
        <taxon>Arthropoda</taxon>
        <taxon>Chelicerata</taxon>
        <taxon>Arachnida</taxon>
        <taxon>Acari</taxon>
        <taxon>Parasitiformes</taxon>
        <taxon>Ixodida</taxon>
        <taxon>Ixodoidea</taxon>
        <taxon>Ixodidae</taxon>
        <taxon>Ixodinae</taxon>
        <taxon>Ixodes</taxon>
    </lineage>
</organism>
<sequence>MQSSALLVRATAATVRALSKTTVPSVIISGRASYSVVGRGDCGGMNWSAKLQRLLQHFDITRISFYHENCVPFFIGDQQVGLIRPNDWMHLSQYKEAFHYDIKTNRVVLNPSWKTYDERSAKMESLMQEVRRKKIFKTLLGWRNECYEVSARFGDKPLMKLERSATCLFGIKRCGVHINGYVKRPDGSLSVWLQRRSATKETFPSKIDNMVTGGVCDGYGITECIRKEAQEEASLPENLLNCIRPAGNVSFVYEDERGIFPETVFVFDLELPAEFQPLCSDDEVDEFYLMTVPELKNAVVSEEFKITSCPTVLDFLVRHHFLSPDEEPNYCQLMDTVHMPLHNFYPSAIVPTGDGPHFYNNSSSI</sequence>
<accession>A0A147BDM4</accession>
<dbReference type="Pfam" id="PF00293">
    <property type="entry name" value="NUDIX"/>
    <property type="match status" value="1"/>
</dbReference>